<protein>
    <submittedName>
        <fullName evidence="2">Histone-lysine N-methyltransferase SETMAR like protein</fullName>
    </submittedName>
</protein>
<dbReference type="EMBL" id="JABXBU010000012">
    <property type="protein sequence ID" value="KAF8788588.1"/>
    <property type="molecule type" value="Genomic_DNA"/>
</dbReference>
<dbReference type="GO" id="GO:0044547">
    <property type="term" value="F:DNA topoisomerase binding"/>
    <property type="evidence" value="ECO:0007669"/>
    <property type="project" value="TreeGrafter"/>
</dbReference>
<dbReference type="GO" id="GO:0005634">
    <property type="term" value="C:nucleus"/>
    <property type="evidence" value="ECO:0007669"/>
    <property type="project" value="TreeGrafter"/>
</dbReference>
<dbReference type="InterPro" id="IPR052709">
    <property type="entry name" value="Transposase-MT_Hybrid"/>
</dbReference>
<reference evidence="2" key="2">
    <citation type="submission" date="2020-06" db="EMBL/GenBank/DDBJ databases">
        <authorList>
            <person name="Sheffer M."/>
        </authorList>
    </citation>
    <scope>NUCLEOTIDE SEQUENCE</scope>
</reference>
<keyword evidence="3" id="KW-1185">Reference proteome</keyword>
<dbReference type="GO" id="GO:0044774">
    <property type="term" value="P:mitotic DNA integrity checkpoint signaling"/>
    <property type="evidence" value="ECO:0007669"/>
    <property type="project" value="TreeGrafter"/>
</dbReference>
<sequence length="103" mass="12018">MSQCLSSLGEEAIHESTCRRWFHKFKEGDRSCQNQARSGWPSLDGDDDITQAIRHNSNPTVQELAETFYVYRTMVERQLVKMGFTRKLDLWVSHNLAVNQRDD</sequence>
<dbReference type="GO" id="GO:0046975">
    <property type="term" value="F:histone H3K36 methyltransferase activity"/>
    <property type="evidence" value="ECO:0007669"/>
    <property type="project" value="TreeGrafter"/>
</dbReference>
<dbReference type="GO" id="GO:0015074">
    <property type="term" value="P:DNA integration"/>
    <property type="evidence" value="ECO:0007669"/>
    <property type="project" value="TreeGrafter"/>
</dbReference>
<dbReference type="GO" id="GO:0003697">
    <property type="term" value="F:single-stranded DNA binding"/>
    <property type="evidence" value="ECO:0007669"/>
    <property type="project" value="TreeGrafter"/>
</dbReference>
<dbReference type="Gene3D" id="1.10.10.1450">
    <property type="match status" value="1"/>
</dbReference>
<dbReference type="GO" id="GO:0003690">
    <property type="term" value="F:double-stranded DNA binding"/>
    <property type="evidence" value="ECO:0007669"/>
    <property type="project" value="TreeGrafter"/>
</dbReference>
<proteinExistence type="predicted"/>
<dbReference type="Pfam" id="PF17906">
    <property type="entry name" value="HTH_48"/>
    <property type="match status" value="1"/>
</dbReference>
<dbReference type="AlphaFoldDB" id="A0A8T0FED2"/>
<organism evidence="2 3">
    <name type="scientific">Argiope bruennichi</name>
    <name type="common">Wasp spider</name>
    <name type="synonym">Aranea bruennichi</name>
    <dbReference type="NCBI Taxonomy" id="94029"/>
    <lineage>
        <taxon>Eukaryota</taxon>
        <taxon>Metazoa</taxon>
        <taxon>Ecdysozoa</taxon>
        <taxon>Arthropoda</taxon>
        <taxon>Chelicerata</taxon>
        <taxon>Arachnida</taxon>
        <taxon>Araneae</taxon>
        <taxon>Araneomorphae</taxon>
        <taxon>Entelegynae</taxon>
        <taxon>Araneoidea</taxon>
        <taxon>Araneidae</taxon>
        <taxon>Argiope</taxon>
    </lineage>
</organism>
<dbReference type="GO" id="GO:0035861">
    <property type="term" value="C:site of double-strand break"/>
    <property type="evidence" value="ECO:0007669"/>
    <property type="project" value="TreeGrafter"/>
</dbReference>
<dbReference type="GO" id="GO:0031297">
    <property type="term" value="P:replication fork processing"/>
    <property type="evidence" value="ECO:0007669"/>
    <property type="project" value="TreeGrafter"/>
</dbReference>
<comment type="caution">
    <text evidence="2">The sequence shown here is derived from an EMBL/GenBank/DDBJ whole genome shotgun (WGS) entry which is preliminary data.</text>
</comment>
<dbReference type="GO" id="GO:0000014">
    <property type="term" value="F:single-stranded DNA endodeoxyribonuclease activity"/>
    <property type="evidence" value="ECO:0007669"/>
    <property type="project" value="TreeGrafter"/>
</dbReference>
<feature type="domain" description="Mos1 transposase HTH" evidence="1">
    <location>
        <begin position="7"/>
        <end position="29"/>
    </location>
</feature>
<accession>A0A8T0FED2</accession>
<evidence type="ECO:0000259" key="1">
    <source>
        <dbReference type="Pfam" id="PF17906"/>
    </source>
</evidence>
<dbReference type="Proteomes" id="UP000807504">
    <property type="component" value="Unassembled WGS sequence"/>
</dbReference>
<reference evidence="2" key="1">
    <citation type="journal article" date="2020" name="bioRxiv">
        <title>Chromosome-level reference genome of the European wasp spider Argiope bruennichi: a resource for studies on range expansion and evolutionary adaptation.</title>
        <authorList>
            <person name="Sheffer M.M."/>
            <person name="Hoppe A."/>
            <person name="Krehenwinkel H."/>
            <person name="Uhl G."/>
            <person name="Kuss A.W."/>
            <person name="Jensen L."/>
            <person name="Jensen C."/>
            <person name="Gillespie R.G."/>
            <person name="Hoff K.J."/>
            <person name="Prost S."/>
        </authorList>
    </citation>
    <scope>NUCLEOTIDE SEQUENCE</scope>
</reference>
<dbReference type="GO" id="GO:0000729">
    <property type="term" value="P:DNA double-strand break processing"/>
    <property type="evidence" value="ECO:0007669"/>
    <property type="project" value="TreeGrafter"/>
</dbReference>
<evidence type="ECO:0000313" key="2">
    <source>
        <dbReference type="EMBL" id="KAF8788588.1"/>
    </source>
</evidence>
<dbReference type="PANTHER" id="PTHR46060">
    <property type="entry name" value="MARINER MOS1 TRANSPOSASE-LIKE PROTEIN"/>
    <property type="match status" value="1"/>
</dbReference>
<evidence type="ECO:0000313" key="3">
    <source>
        <dbReference type="Proteomes" id="UP000807504"/>
    </source>
</evidence>
<gene>
    <name evidence="2" type="ORF">HNY73_006616</name>
</gene>
<name>A0A8T0FED2_ARGBR</name>
<dbReference type="PANTHER" id="PTHR46060:SF2">
    <property type="entry name" value="HISTONE-LYSINE N-METHYLTRANSFERASE SETMAR"/>
    <property type="match status" value="1"/>
</dbReference>
<dbReference type="InterPro" id="IPR041426">
    <property type="entry name" value="Mos1_HTH"/>
</dbReference>
<dbReference type="GO" id="GO:0000793">
    <property type="term" value="C:condensed chromosome"/>
    <property type="evidence" value="ECO:0007669"/>
    <property type="project" value="TreeGrafter"/>
</dbReference>
<dbReference type="GO" id="GO:0006303">
    <property type="term" value="P:double-strand break repair via nonhomologous end joining"/>
    <property type="evidence" value="ECO:0007669"/>
    <property type="project" value="TreeGrafter"/>
</dbReference>
<dbReference type="GO" id="GO:0042800">
    <property type="term" value="F:histone H3K4 methyltransferase activity"/>
    <property type="evidence" value="ECO:0007669"/>
    <property type="project" value="TreeGrafter"/>
</dbReference>